<evidence type="ECO:0000313" key="4">
    <source>
        <dbReference type="Proteomes" id="UP000189670"/>
    </source>
</evidence>
<keyword evidence="1" id="KW-0472">Membrane</keyword>
<dbReference type="Proteomes" id="UP000189670">
    <property type="component" value="Unassembled WGS sequence"/>
</dbReference>
<dbReference type="EMBL" id="ATBP01000440">
    <property type="protein sequence ID" value="ETR70347.1"/>
    <property type="molecule type" value="Genomic_DNA"/>
</dbReference>
<evidence type="ECO:0000259" key="2">
    <source>
        <dbReference type="SMART" id="SM00909"/>
    </source>
</evidence>
<dbReference type="AlphaFoldDB" id="A0A1V1P654"/>
<dbReference type="InterPro" id="IPR019606">
    <property type="entry name" value="GerMN"/>
</dbReference>
<dbReference type="Pfam" id="PF10646">
    <property type="entry name" value="Germane"/>
    <property type="match status" value="1"/>
</dbReference>
<accession>A0A1V1P654</accession>
<evidence type="ECO:0000313" key="3">
    <source>
        <dbReference type="EMBL" id="ETR70347.1"/>
    </source>
</evidence>
<feature type="domain" description="GerMN" evidence="2">
    <location>
        <begin position="107"/>
        <end position="197"/>
    </location>
</feature>
<feature type="transmembrane region" description="Helical" evidence="1">
    <location>
        <begin position="7"/>
        <end position="29"/>
    </location>
</feature>
<sequence length="214" mass="24515">MKKMLRYCGLALIGFFFPIIVILSVMYFYDIDAGDIVVTTESILTRLIDAWNLDDSERPMNKTDEKTIYNPKQSKKMVHLYFADETDRYLKVEDRIVAQPESPCQFARILLNALFDGPNDNLNPVLPKENFLRALYIDYDSHTAFVDLNQTIGAHLPGGVTQELLTIYAIVNTLTLNIRDVEQVKITIGGQEAYTLNGHLDIRYPYTTNMLIVR</sequence>
<gene>
    <name evidence="3" type="ORF">OMM_03311</name>
</gene>
<dbReference type="SMART" id="SM00909">
    <property type="entry name" value="Germane"/>
    <property type="match status" value="1"/>
</dbReference>
<name>A0A1V1P654_9BACT</name>
<keyword evidence="1" id="KW-0812">Transmembrane</keyword>
<reference evidence="4" key="1">
    <citation type="submission" date="2012-11" db="EMBL/GenBank/DDBJ databases">
        <authorList>
            <person name="Lucero-Rivera Y.E."/>
            <person name="Tovar-Ramirez D."/>
        </authorList>
    </citation>
    <scope>NUCLEOTIDE SEQUENCE [LARGE SCALE GENOMIC DNA]</scope>
    <source>
        <strain evidence="4">Araruama</strain>
    </source>
</reference>
<comment type="caution">
    <text evidence="3">The sequence shown here is derived from an EMBL/GenBank/DDBJ whole genome shotgun (WGS) entry which is preliminary data.</text>
</comment>
<keyword evidence="1" id="KW-1133">Transmembrane helix</keyword>
<protein>
    <submittedName>
        <fullName evidence="3">Spore germination protein</fullName>
    </submittedName>
</protein>
<evidence type="ECO:0000256" key="1">
    <source>
        <dbReference type="SAM" id="Phobius"/>
    </source>
</evidence>
<proteinExistence type="predicted"/>
<organism evidence="3 4">
    <name type="scientific">Candidatus Magnetoglobus multicellularis str. Araruama</name>
    <dbReference type="NCBI Taxonomy" id="890399"/>
    <lineage>
        <taxon>Bacteria</taxon>
        <taxon>Pseudomonadati</taxon>
        <taxon>Thermodesulfobacteriota</taxon>
        <taxon>Desulfobacteria</taxon>
        <taxon>Desulfobacterales</taxon>
        <taxon>Desulfobacteraceae</taxon>
        <taxon>Candidatus Magnetoglobus</taxon>
    </lineage>
</organism>